<dbReference type="PANTHER" id="PTHR30195">
    <property type="entry name" value="TYPE I SITE-SPECIFIC DEOXYRIBONUCLEASE PROTEIN SUBUNIT M AND R"/>
    <property type="match status" value="1"/>
</dbReference>
<dbReference type="InterPro" id="IPR051268">
    <property type="entry name" value="Type-I_R_enzyme_R_subunit"/>
</dbReference>
<dbReference type="Proteomes" id="UP000234781">
    <property type="component" value="Chromosome"/>
</dbReference>
<dbReference type="Gene3D" id="3.90.1570.50">
    <property type="match status" value="1"/>
</dbReference>
<dbReference type="InterPro" id="IPR007409">
    <property type="entry name" value="Restrct_endonuc_type1_HsdR_N"/>
</dbReference>
<reference evidence="12" key="1">
    <citation type="submission" date="2017-12" db="EMBL/GenBank/DDBJ databases">
        <title>Phylogenetic diversity of female urinary microbiome.</title>
        <authorList>
            <person name="Thomas-White K."/>
            <person name="Wolfe A.J."/>
        </authorList>
    </citation>
    <scope>NUCLEOTIDE SEQUENCE [LARGE SCALE GENOMIC DNA]</scope>
    <source>
        <strain evidence="12">UMB0023</strain>
    </source>
</reference>
<evidence type="ECO:0000256" key="3">
    <source>
        <dbReference type="ARBA" id="ARBA00022722"/>
    </source>
</evidence>
<dbReference type="InterPro" id="IPR027417">
    <property type="entry name" value="P-loop_NTPase"/>
</dbReference>
<dbReference type="SMART" id="SM00487">
    <property type="entry name" value="DEXDc"/>
    <property type="match status" value="1"/>
</dbReference>
<sequence>MFNKEADFENALIALLSTKSWEKEVLRYPTEEKLIANWQEHLNKTNQHIDKLDVPLLRTEMNQILDQVQALKTPYALNGFINGKTVAIKRENEKSRHFGKEVSLDIFDREEISAGKSRYQIAQQPQFTPRSDLYSKQRGDLMLLINGMPMFHIELKRSGVPISQATNQIERYHKAGAFSGIFSLVQVFVAMTPEECRYFANTGGPLNPAFYFRWADFNNVYMNDWDKVATHFLSIPMAHQFIGDYTIADAKDEQLKVLRSYQYYAVNKIADTVAKTDWTSGNQRGGYIWHTTGSGKTMSSFKSAQLISRRKDADKVIFLLDRIELGKQSLEEYQNFADSKDDVQATENTAILLAKLKSKQDRDRLIVTSIQKMSNIKAEEGVNEADIEQISGKRLVFIVDEAHRTTFGDMLLTIKHTFPNAIFFGFTGTPIEEENAKRNSTTATVFGNELHRYSIADGIRDENVLGFHPFHIRTFKDSDLRRTVALQEAKATDESEVFADDQKKKIYNQFMNDVPMAGEYTSDGKYQKGIEDYIPNVQYQTPEHVNAVIDDMLDNWRRLSQGKKYHAIFATSSIPEAVNYYRLIKAKIAEKIRIAEEAKNSEEAKDPEEAKNPWPKLTALFDPNILNDGQGNDKEIWIAEILKDYNAQFHTNFGYATYSRFKTDLSDRLSHINAYKRIKPDEQLDLLIVVDQMLTGFDSKWLNTLYLDKILDYANLIQAFSRTNRVCDKTDKPFGLIRYYRKPHTMQRNIERAVKLYSGDRPMGLFVDNLDKVIDKMNVCFADIADIFKWAGLEDFSKNPDDTTSCAKFVKLFNQLNEHLQAARLLGFSWEKLSYDVVQEDDSVITATLNFDQETYDKLLARYKDLFKESSGNGGGSDDVPFDLRSHINEIETDKIDQNYMNARFEKWLKTIGGIEEAAALEELHHSFATLSKEDQKFAELFLHDVQSGDIKLDPNLALSDYITTYKQKDANDKVLKVIKGLGLDGDLLRALLARKYTSENLDLGRLNDLKATVDREKAKVYFNEERIFYLNIRIDEFLRELITR</sequence>
<evidence type="ECO:0000256" key="4">
    <source>
        <dbReference type="ARBA" id="ARBA00022741"/>
    </source>
</evidence>
<evidence type="ECO:0000256" key="9">
    <source>
        <dbReference type="ARBA" id="ARBA00023125"/>
    </source>
</evidence>
<dbReference type="GO" id="GO:0009035">
    <property type="term" value="F:type I site-specific deoxyribonuclease activity"/>
    <property type="evidence" value="ECO:0007669"/>
    <property type="project" value="UniProtKB-EC"/>
</dbReference>
<evidence type="ECO:0000256" key="2">
    <source>
        <dbReference type="ARBA" id="ARBA00008598"/>
    </source>
</evidence>
<keyword evidence="12" id="KW-1185">Reference proteome</keyword>
<comment type="catalytic activity">
    <reaction evidence="1 10">
        <text>Endonucleolytic cleavage of DNA to give random double-stranded fragments with terminal 5'-phosphates, ATP is simultaneously hydrolyzed.</text>
        <dbReference type="EC" id="3.1.21.3"/>
    </reaction>
</comment>
<accession>A0A9X7F5R7</accession>
<dbReference type="RefSeq" id="WP_101755440.1">
    <property type="nucleotide sequence ID" value="NZ_CP136962.1"/>
</dbReference>
<evidence type="ECO:0000256" key="7">
    <source>
        <dbReference type="ARBA" id="ARBA00022801"/>
    </source>
</evidence>
<dbReference type="CDD" id="cd22332">
    <property type="entry name" value="HsdR_N"/>
    <property type="match status" value="1"/>
</dbReference>
<name>A0A9X7F5R7_NEIPE</name>
<evidence type="ECO:0000313" key="11">
    <source>
        <dbReference type="EMBL" id="WOS98814.1"/>
    </source>
</evidence>
<dbReference type="InterPro" id="IPR055180">
    <property type="entry name" value="HsdR_RecA-like_helicase_dom_2"/>
</dbReference>
<dbReference type="EC" id="3.1.21.3" evidence="10"/>
<evidence type="ECO:0000256" key="5">
    <source>
        <dbReference type="ARBA" id="ARBA00022747"/>
    </source>
</evidence>
<evidence type="ECO:0000256" key="8">
    <source>
        <dbReference type="ARBA" id="ARBA00022840"/>
    </source>
</evidence>
<keyword evidence="8 10" id="KW-0067">ATP-binding</keyword>
<dbReference type="InterPro" id="IPR022625">
    <property type="entry name" value="TypeI_RM_Rsu_C"/>
</dbReference>
<comment type="subunit">
    <text evidence="10">The type I restriction/modification system is composed of three polypeptides R, M and S.</text>
</comment>
<dbReference type="PROSITE" id="PS51192">
    <property type="entry name" value="HELICASE_ATP_BIND_1"/>
    <property type="match status" value="1"/>
</dbReference>
<dbReference type="NCBIfam" id="TIGR00348">
    <property type="entry name" value="hsdR"/>
    <property type="match status" value="1"/>
</dbReference>
<dbReference type="GO" id="GO:0005524">
    <property type="term" value="F:ATP binding"/>
    <property type="evidence" value="ECO:0007669"/>
    <property type="project" value="UniProtKB-KW"/>
</dbReference>
<evidence type="ECO:0000256" key="1">
    <source>
        <dbReference type="ARBA" id="ARBA00000851"/>
    </source>
</evidence>
<keyword evidence="6" id="KW-0255">Endonuclease</keyword>
<dbReference type="EMBL" id="CP136962">
    <property type="protein sequence ID" value="WOS98814.1"/>
    <property type="molecule type" value="Genomic_DNA"/>
</dbReference>
<dbReference type="CDD" id="cd18800">
    <property type="entry name" value="SF2_C_EcoR124I-like"/>
    <property type="match status" value="1"/>
</dbReference>
<evidence type="ECO:0000256" key="10">
    <source>
        <dbReference type="RuleBase" id="RU364115"/>
    </source>
</evidence>
<dbReference type="Pfam" id="PF12008">
    <property type="entry name" value="EcoR124_C"/>
    <property type="match status" value="1"/>
</dbReference>
<organism evidence="11 12">
    <name type="scientific">Neisseria perflava</name>
    <dbReference type="NCBI Taxonomy" id="33053"/>
    <lineage>
        <taxon>Bacteria</taxon>
        <taxon>Pseudomonadati</taxon>
        <taxon>Pseudomonadota</taxon>
        <taxon>Betaproteobacteria</taxon>
        <taxon>Neisseriales</taxon>
        <taxon>Neisseriaceae</taxon>
        <taxon>Neisseria</taxon>
    </lineage>
</organism>
<keyword evidence="5 10" id="KW-0680">Restriction system</keyword>
<dbReference type="GO" id="GO:0003677">
    <property type="term" value="F:DNA binding"/>
    <property type="evidence" value="ECO:0007669"/>
    <property type="project" value="UniProtKB-KW"/>
</dbReference>
<keyword evidence="4 10" id="KW-0547">Nucleotide-binding</keyword>
<reference evidence="11 12" key="2">
    <citation type="submission" date="2023-10" db="EMBL/GenBank/DDBJ databases">
        <authorList>
            <person name="Choi B."/>
        </authorList>
    </citation>
    <scope>NUCLEOTIDE SEQUENCE [LARGE SCALE GENOMIC DNA]</scope>
    <source>
        <strain evidence="11 12">UMB0023</strain>
    </source>
</reference>
<evidence type="ECO:0000313" key="12">
    <source>
        <dbReference type="Proteomes" id="UP000234781"/>
    </source>
</evidence>
<comment type="function">
    <text evidence="10">Subunit R is required for both nuclease and ATPase activities, but not for modification.</text>
</comment>
<dbReference type="Gene3D" id="3.40.50.300">
    <property type="entry name" value="P-loop containing nucleotide triphosphate hydrolases"/>
    <property type="match status" value="2"/>
</dbReference>
<dbReference type="PANTHER" id="PTHR30195:SF16">
    <property type="entry name" value="TYPE I RESTRICTION ENZYME ENDONUCLEASE SUBUNIT"/>
    <property type="match status" value="1"/>
</dbReference>
<keyword evidence="3" id="KW-0540">Nuclease</keyword>
<dbReference type="InterPro" id="IPR040980">
    <property type="entry name" value="SWI2_SNF2"/>
</dbReference>
<dbReference type="Pfam" id="PF18766">
    <property type="entry name" value="SWI2_SNF2"/>
    <property type="match status" value="1"/>
</dbReference>
<dbReference type="SUPFAM" id="SSF52540">
    <property type="entry name" value="P-loop containing nucleoside triphosphate hydrolases"/>
    <property type="match status" value="2"/>
</dbReference>
<dbReference type="GO" id="GO:0009307">
    <property type="term" value="P:DNA restriction-modification system"/>
    <property type="evidence" value="ECO:0007669"/>
    <property type="project" value="UniProtKB-KW"/>
</dbReference>
<keyword evidence="9 10" id="KW-0238">DNA-binding</keyword>
<gene>
    <name evidence="11" type="ORF">CYJ98_003920</name>
</gene>
<dbReference type="Pfam" id="PF22679">
    <property type="entry name" value="T1R_D3-like"/>
    <property type="match status" value="1"/>
</dbReference>
<comment type="similarity">
    <text evidence="2 10">Belongs to the HsdR family.</text>
</comment>
<evidence type="ECO:0000256" key="6">
    <source>
        <dbReference type="ARBA" id="ARBA00022759"/>
    </source>
</evidence>
<dbReference type="InterPro" id="IPR014001">
    <property type="entry name" value="Helicase_ATP-bd"/>
</dbReference>
<proteinExistence type="inferred from homology"/>
<keyword evidence="7 10" id="KW-0378">Hydrolase</keyword>
<dbReference type="Pfam" id="PF04313">
    <property type="entry name" value="HSDR_N"/>
    <property type="match status" value="1"/>
</dbReference>
<protein>
    <recommendedName>
        <fullName evidence="10">Type I restriction enzyme endonuclease subunit</fullName>
        <shortName evidence="10">R protein</shortName>
        <ecNumber evidence="10">3.1.21.3</ecNumber>
    </recommendedName>
</protein>
<dbReference type="AlphaFoldDB" id="A0A9X7F5R7"/>
<dbReference type="InterPro" id="IPR004473">
    <property type="entry name" value="Restrct_endonuc_typeI_HsdR"/>
</dbReference>